<evidence type="ECO:0000256" key="8">
    <source>
        <dbReference type="ARBA" id="ARBA00023098"/>
    </source>
</evidence>
<dbReference type="Pfam" id="PF00487">
    <property type="entry name" value="FA_desaturase"/>
    <property type="match status" value="1"/>
</dbReference>
<evidence type="ECO:0000256" key="7">
    <source>
        <dbReference type="ARBA" id="ARBA00023004"/>
    </source>
</evidence>
<protein>
    <submittedName>
        <fullName evidence="13">Delta-9 acyl-phospholipid desaturase</fullName>
    </submittedName>
</protein>
<accession>A0A1H0F0B2</accession>
<evidence type="ECO:0000256" key="1">
    <source>
        <dbReference type="ARBA" id="ARBA00004141"/>
    </source>
</evidence>
<dbReference type="STRING" id="310781.SAMN05216259_106102"/>
<dbReference type="AlphaFoldDB" id="A0A1H0F0B2"/>
<organism evidence="13 14">
    <name type="scientific">Actinacidiphila guanduensis</name>
    <dbReference type="NCBI Taxonomy" id="310781"/>
    <lineage>
        <taxon>Bacteria</taxon>
        <taxon>Bacillati</taxon>
        <taxon>Actinomycetota</taxon>
        <taxon>Actinomycetes</taxon>
        <taxon>Kitasatosporales</taxon>
        <taxon>Streptomycetaceae</taxon>
        <taxon>Actinacidiphila</taxon>
    </lineage>
</organism>
<evidence type="ECO:0000256" key="11">
    <source>
        <dbReference type="SAM" id="Phobius"/>
    </source>
</evidence>
<keyword evidence="6" id="KW-0560">Oxidoreductase</keyword>
<dbReference type="PANTHER" id="PTHR11351">
    <property type="entry name" value="ACYL-COA DESATURASE"/>
    <property type="match status" value="1"/>
</dbReference>
<evidence type="ECO:0000256" key="6">
    <source>
        <dbReference type="ARBA" id="ARBA00023002"/>
    </source>
</evidence>
<evidence type="ECO:0000256" key="3">
    <source>
        <dbReference type="ARBA" id="ARBA00022692"/>
    </source>
</evidence>
<evidence type="ECO:0000256" key="4">
    <source>
        <dbReference type="ARBA" id="ARBA00022832"/>
    </source>
</evidence>
<proteinExistence type="inferred from homology"/>
<feature type="region of interest" description="Disordered" evidence="10">
    <location>
        <begin position="320"/>
        <end position="344"/>
    </location>
</feature>
<dbReference type="GO" id="GO:0016717">
    <property type="term" value="F:oxidoreductase activity, acting on paired donors, with oxidation of a pair of donors resulting in the reduction of molecular oxygen to two molecules of water"/>
    <property type="evidence" value="ECO:0007669"/>
    <property type="project" value="InterPro"/>
</dbReference>
<dbReference type="GO" id="GO:0016020">
    <property type="term" value="C:membrane"/>
    <property type="evidence" value="ECO:0007669"/>
    <property type="project" value="UniProtKB-SubCell"/>
</dbReference>
<evidence type="ECO:0000256" key="9">
    <source>
        <dbReference type="ARBA" id="ARBA00023136"/>
    </source>
</evidence>
<dbReference type="Proteomes" id="UP000199341">
    <property type="component" value="Unassembled WGS sequence"/>
</dbReference>
<feature type="transmembrane region" description="Helical" evidence="11">
    <location>
        <begin position="65"/>
        <end position="86"/>
    </location>
</feature>
<reference evidence="13 14" key="1">
    <citation type="submission" date="2016-10" db="EMBL/GenBank/DDBJ databases">
        <authorList>
            <person name="de Groot N.N."/>
        </authorList>
    </citation>
    <scope>NUCLEOTIDE SEQUENCE [LARGE SCALE GENOMIC DNA]</scope>
    <source>
        <strain evidence="13 14">CGMCC 4.2022</strain>
    </source>
</reference>
<feature type="domain" description="Fatty acid desaturase" evidence="12">
    <location>
        <begin position="64"/>
        <end position="282"/>
    </location>
</feature>
<feature type="compositionally biased region" description="Basic and acidic residues" evidence="10">
    <location>
        <begin position="12"/>
        <end position="22"/>
    </location>
</feature>
<keyword evidence="3 11" id="KW-0812">Transmembrane</keyword>
<feature type="region of interest" description="Disordered" evidence="10">
    <location>
        <begin position="1"/>
        <end position="28"/>
    </location>
</feature>
<comment type="similarity">
    <text evidence="2">Belongs to the fatty acid desaturase type 2 family.</text>
</comment>
<dbReference type="InterPro" id="IPR015876">
    <property type="entry name" value="Acyl-CoA_DS"/>
</dbReference>
<dbReference type="PRINTS" id="PR00075">
    <property type="entry name" value="FACDDSATRASE"/>
</dbReference>
<sequence>MTTQTDMITGSRDPRPSGKEPLPRATLGGESKRSIEQITLLLFICIPFLALAAAVPLAWGRGMSWLDVGLMVGMYFLGCHGITIGFHRHFTHGAFKANRPLKIALAIAGSMAVEGPIVRWVADHRRHHRFSDAEGDPHSPWRYGETVPALMKGLWWAHMGWLFDEEQTPQQKYAPDLVKDPAIRRISRDFWLWTAISLLLPPLVGGLATMSWYGAFTAFFWGSLVRVALLHHVTWSINSICHAVGKRPFKSRDRSGNVWWLAVLSCGESWHNLHHADPTCARHGVLRGQIDSSARLIRWFEMAGWATDVRWPTADRIAARRQERDESKNAKNAAETEGKVRQAA</sequence>
<evidence type="ECO:0000256" key="5">
    <source>
        <dbReference type="ARBA" id="ARBA00022989"/>
    </source>
</evidence>
<evidence type="ECO:0000259" key="12">
    <source>
        <dbReference type="Pfam" id="PF00487"/>
    </source>
</evidence>
<dbReference type="EMBL" id="FNIE01000006">
    <property type="protein sequence ID" value="SDN87986.1"/>
    <property type="molecule type" value="Genomic_DNA"/>
</dbReference>
<evidence type="ECO:0000313" key="14">
    <source>
        <dbReference type="Proteomes" id="UP000199341"/>
    </source>
</evidence>
<dbReference type="InterPro" id="IPR005804">
    <property type="entry name" value="FA_desaturase_dom"/>
</dbReference>
<name>A0A1H0F0B2_9ACTN</name>
<gene>
    <name evidence="13" type="ORF">SAMN05216259_106102</name>
</gene>
<dbReference type="GO" id="GO:0006631">
    <property type="term" value="P:fatty acid metabolic process"/>
    <property type="evidence" value="ECO:0007669"/>
    <property type="project" value="UniProtKB-KW"/>
</dbReference>
<comment type="subcellular location">
    <subcellularLocation>
        <location evidence="1">Membrane</location>
        <topology evidence="1">Multi-pass membrane protein</topology>
    </subcellularLocation>
</comment>
<evidence type="ECO:0000256" key="10">
    <source>
        <dbReference type="SAM" id="MobiDB-lite"/>
    </source>
</evidence>
<evidence type="ECO:0000313" key="13">
    <source>
        <dbReference type="EMBL" id="SDN87986.1"/>
    </source>
</evidence>
<keyword evidence="7" id="KW-0408">Iron</keyword>
<feature type="transmembrane region" description="Helical" evidence="11">
    <location>
        <begin position="190"/>
        <end position="213"/>
    </location>
</feature>
<evidence type="ECO:0000256" key="2">
    <source>
        <dbReference type="ARBA" id="ARBA00008749"/>
    </source>
</evidence>
<keyword evidence="4" id="KW-0276">Fatty acid metabolism</keyword>
<feature type="transmembrane region" description="Helical" evidence="11">
    <location>
        <begin position="40"/>
        <end position="59"/>
    </location>
</feature>
<keyword evidence="8" id="KW-0443">Lipid metabolism</keyword>
<keyword evidence="14" id="KW-1185">Reference proteome</keyword>
<dbReference type="CDD" id="cd03505">
    <property type="entry name" value="Delta9-FADS-like"/>
    <property type="match status" value="1"/>
</dbReference>
<keyword evidence="5 11" id="KW-1133">Transmembrane helix</keyword>
<keyword evidence="9 11" id="KW-0472">Membrane</keyword>
<dbReference type="OrthoDB" id="19906at2"/>
<dbReference type="PANTHER" id="PTHR11351:SF3">
    <property type="entry name" value="BLL4393 PROTEIN"/>
    <property type="match status" value="1"/>
</dbReference>